<dbReference type="SMART" id="SM00327">
    <property type="entry name" value="VWA"/>
    <property type="match status" value="1"/>
</dbReference>
<protein>
    <submittedName>
        <fullName evidence="5">Zinc finger (C3HC4-type RING finger) family protein</fullName>
    </submittedName>
</protein>
<proteinExistence type="predicted"/>
<dbReference type="InterPro" id="IPR051266">
    <property type="entry name" value="CLCR"/>
</dbReference>
<reference evidence="6" key="1">
    <citation type="submission" date="2024-07" db="EMBL/GenBank/DDBJ databases">
        <title>Two chromosome-level genome assemblies of Korean endemic species Abeliophyllum distichum and Forsythia ovata (Oleaceae).</title>
        <authorList>
            <person name="Jang H."/>
        </authorList>
    </citation>
    <scope>NUCLEOTIDE SEQUENCE [LARGE SCALE GENOMIC DNA]</scope>
</reference>
<dbReference type="InterPro" id="IPR013083">
    <property type="entry name" value="Znf_RING/FYVE/PHD"/>
</dbReference>
<dbReference type="PROSITE" id="PS50089">
    <property type="entry name" value="ZF_RING_2"/>
    <property type="match status" value="1"/>
</dbReference>
<dbReference type="SMART" id="SM00184">
    <property type="entry name" value="RING"/>
    <property type="match status" value="1"/>
</dbReference>
<keyword evidence="1" id="KW-0862">Zinc</keyword>
<evidence type="ECO:0000259" key="4">
    <source>
        <dbReference type="PROSITE" id="PS50234"/>
    </source>
</evidence>
<keyword evidence="1" id="KW-0863">Zinc-finger</keyword>
<dbReference type="PANTHER" id="PTHR10579:SF146">
    <property type="entry name" value="RING-TYPE DOMAIN-CONTAINING PROTEIN"/>
    <property type="match status" value="1"/>
</dbReference>
<dbReference type="Pfam" id="PF17123">
    <property type="entry name" value="zf-RING_11"/>
    <property type="match status" value="1"/>
</dbReference>
<keyword evidence="6" id="KW-1185">Reference proteome</keyword>
<feature type="compositionally biased region" description="Polar residues" evidence="2">
    <location>
        <begin position="18"/>
        <end position="35"/>
    </location>
</feature>
<name>A0ABD1UHI5_9LAMI</name>
<comment type="caution">
    <text evidence="5">The sequence shown here is derived from an EMBL/GenBank/DDBJ whole genome shotgun (WGS) entry which is preliminary data.</text>
</comment>
<evidence type="ECO:0000256" key="1">
    <source>
        <dbReference type="PROSITE-ProRule" id="PRU00175"/>
    </source>
</evidence>
<dbReference type="InterPro" id="IPR036465">
    <property type="entry name" value="vWFA_dom_sf"/>
</dbReference>
<dbReference type="Pfam" id="PF00092">
    <property type="entry name" value="VWA"/>
    <property type="match status" value="1"/>
</dbReference>
<dbReference type="AlphaFoldDB" id="A0ABD1UHI5"/>
<dbReference type="InterPro" id="IPR032838">
    <property type="entry name" value="Vwaint_dom"/>
</dbReference>
<feature type="domain" description="RING-type" evidence="3">
    <location>
        <begin position="65"/>
        <end position="109"/>
    </location>
</feature>
<gene>
    <name evidence="5" type="ORF">Adt_09509</name>
</gene>
<dbReference type="InterPro" id="IPR001841">
    <property type="entry name" value="Znf_RING"/>
</dbReference>
<dbReference type="GO" id="GO:0008270">
    <property type="term" value="F:zinc ion binding"/>
    <property type="evidence" value="ECO:0007669"/>
    <property type="project" value="UniProtKB-KW"/>
</dbReference>
<dbReference type="EMBL" id="JBFOLK010000003">
    <property type="protein sequence ID" value="KAL2524455.1"/>
    <property type="molecule type" value="Genomic_DNA"/>
</dbReference>
<dbReference type="CDD" id="cd23114">
    <property type="entry name" value="RING-H2_WAVH2"/>
    <property type="match status" value="1"/>
</dbReference>
<evidence type="ECO:0000313" key="6">
    <source>
        <dbReference type="Proteomes" id="UP001604336"/>
    </source>
</evidence>
<accession>A0ABD1UHI5</accession>
<dbReference type="InterPro" id="IPR002035">
    <property type="entry name" value="VWF_A"/>
</dbReference>
<feature type="domain" description="VWFA" evidence="4">
    <location>
        <begin position="236"/>
        <end position="449"/>
    </location>
</feature>
<dbReference type="SUPFAM" id="SSF53300">
    <property type="entry name" value="vWA-like"/>
    <property type="match status" value="1"/>
</dbReference>
<evidence type="ECO:0000313" key="5">
    <source>
        <dbReference type="EMBL" id="KAL2524455.1"/>
    </source>
</evidence>
<dbReference type="Proteomes" id="UP001604336">
    <property type="component" value="Unassembled WGS sequence"/>
</dbReference>
<feature type="region of interest" description="Disordered" evidence="2">
    <location>
        <begin position="1"/>
        <end position="58"/>
    </location>
</feature>
<dbReference type="Gene3D" id="3.30.40.10">
    <property type="entry name" value="Zinc/RING finger domain, C3HC4 (zinc finger)"/>
    <property type="match status" value="1"/>
</dbReference>
<sequence>MPGTWSKLKKTLSFKTSNGSTSQHSPSLPNTSDSRSAVDLSPTSSSRFSRSFNSTPHSSKLQKTCAICLENLKTGQGQAIFTAECSHSFHFSCITNSVRHGNDLCPLCRTTWKEIPFQLSNVNTDANNNAAGQVRVSPYQAPLGDYPPNYNHVLRPPSPPRSRLMQYSDDEPLLPMPEDLILPTSRSHSNTVTVKAFAEFPAVAASESVSAFAVLVGVRGPSLLDDAHNIERAPIDLVTVLDVSGSMDGQKLILLKQAVCFVIENLRPSDRLSVVSFSDTAQRIFPLRRMNDRGRKDARQAVNSLSSDGGTDIVRGLRKGMRVLAARRERNPVASIILLSDGKDNYYCDNINPHRGRQNLMNAISSNPSQVLEYLNLLPISLCPSIGEPQNQGQQPTFPVHTFGFGSDHDSSVMLTISDASGGTFSFIESVGMVQDAFARCIGGLLSVVAQELQLTVSSASYGVEIESIPSGKYTSEISDLRHLGVINIGDLYADEEKEFLVYLLVPLSPASEGEEGAEKISLVKTKCSFLDTISKEMVQVEGEKVEIHRPKVLSPTDVIVNLDVDRQRNRLQVAEGISEAQEMAEMGNIEGAQAVLMKTRSTLLTSASAQAGDGLCSWLEAELIEIRERMASMEMYKHTGRAYVLSGLSSHSWQRATTRGDSTTQTIPLREGGCSSNTVSIGYDTPSMVSMVSKSQNLSVNYQEDYVQRLNKSTSLIKM</sequence>
<organism evidence="5 6">
    <name type="scientific">Abeliophyllum distichum</name>
    <dbReference type="NCBI Taxonomy" id="126358"/>
    <lineage>
        <taxon>Eukaryota</taxon>
        <taxon>Viridiplantae</taxon>
        <taxon>Streptophyta</taxon>
        <taxon>Embryophyta</taxon>
        <taxon>Tracheophyta</taxon>
        <taxon>Spermatophyta</taxon>
        <taxon>Magnoliopsida</taxon>
        <taxon>eudicotyledons</taxon>
        <taxon>Gunneridae</taxon>
        <taxon>Pentapetalae</taxon>
        <taxon>asterids</taxon>
        <taxon>lamiids</taxon>
        <taxon>Lamiales</taxon>
        <taxon>Oleaceae</taxon>
        <taxon>Forsythieae</taxon>
        <taxon>Abeliophyllum</taxon>
    </lineage>
</organism>
<evidence type="ECO:0000256" key="2">
    <source>
        <dbReference type="SAM" id="MobiDB-lite"/>
    </source>
</evidence>
<feature type="compositionally biased region" description="Low complexity" evidence="2">
    <location>
        <begin position="41"/>
        <end position="56"/>
    </location>
</feature>
<dbReference type="Pfam" id="PF14624">
    <property type="entry name" value="Vwaint"/>
    <property type="match status" value="1"/>
</dbReference>
<dbReference type="PROSITE" id="PS50234">
    <property type="entry name" value="VWFA"/>
    <property type="match status" value="1"/>
</dbReference>
<dbReference type="PANTHER" id="PTHR10579">
    <property type="entry name" value="CALCIUM-ACTIVATED CHLORIDE CHANNEL REGULATOR"/>
    <property type="match status" value="1"/>
</dbReference>
<dbReference type="SUPFAM" id="SSF57850">
    <property type="entry name" value="RING/U-box"/>
    <property type="match status" value="1"/>
</dbReference>
<dbReference type="Gene3D" id="3.40.50.410">
    <property type="entry name" value="von Willebrand factor, type A domain"/>
    <property type="match status" value="1"/>
</dbReference>
<evidence type="ECO:0000259" key="3">
    <source>
        <dbReference type="PROSITE" id="PS50089"/>
    </source>
</evidence>
<keyword evidence="1" id="KW-0479">Metal-binding</keyword>